<organism evidence="1">
    <name type="scientific">marine metagenome</name>
    <dbReference type="NCBI Taxonomy" id="408172"/>
    <lineage>
        <taxon>unclassified sequences</taxon>
        <taxon>metagenomes</taxon>
        <taxon>ecological metagenomes</taxon>
    </lineage>
</organism>
<dbReference type="EMBL" id="UINC01003657">
    <property type="protein sequence ID" value="SVA08208.1"/>
    <property type="molecule type" value="Genomic_DNA"/>
</dbReference>
<sequence length="77" mass="8604">VENTGVNPTSPSLFLALWRRDKIKFPALLPGVFDNYYIARVAELVDAHGSGPCVLTDVLVRLQSRARESRQLSAFLF</sequence>
<evidence type="ECO:0000313" key="1">
    <source>
        <dbReference type="EMBL" id="SVA08208.1"/>
    </source>
</evidence>
<accession>A0A381SXZ0</accession>
<gene>
    <name evidence="1" type="ORF">METZ01_LOCUS61062</name>
</gene>
<dbReference type="AlphaFoldDB" id="A0A381SXZ0"/>
<proteinExistence type="predicted"/>
<feature type="non-terminal residue" evidence="1">
    <location>
        <position position="1"/>
    </location>
</feature>
<name>A0A381SXZ0_9ZZZZ</name>
<protein>
    <submittedName>
        <fullName evidence="1">Uncharacterized protein</fullName>
    </submittedName>
</protein>
<reference evidence="1" key="1">
    <citation type="submission" date="2018-05" db="EMBL/GenBank/DDBJ databases">
        <authorList>
            <person name="Lanie J.A."/>
            <person name="Ng W.-L."/>
            <person name="Kazmierczak K.M."/>
            <person name="Andrzejewski T.M."/>
            <person name="Davidsen T.M."/>
            <person name="Wayne K.J."/>
            <person name="Tettelin H."/>
            <person name="Glass J.I."/>
            <person name="Rusch D."/>
            <person name="Podicherti R."/>
            <person name="Tsui H.-C.T."/>
            <person name="Winkler M.E."/>
        </authorList>
    </citation>
    <scope>NUCLEOTIDE SEQUENCE</scope>
</reference>